<reference evidence="6 7" key="1">
    <citation type="journal article" date="2019" name="Syst. Appl. Microbiol.">
        <title>Oenococcus sicerae sp. nov., isolated from French cider.</title>
        <authorList>
            <person name="Cousin F.J."/>
            <person name="Le Guellec R."/>
            <person name="Chagnot C."/>
            <person name="Goux D."/>
            <person name="Dalmasso M."/>
            <person name="Laplace J.M."/>
            <person name="Cretenet M."/>
        </authorList>
    </citation>
    <scope>NUCLEOTIDE SEQUENCE [LARGE SCALE GENOMIC DNA]</scope>
    <source>
        <strain evidence="6 7">UCMA 15228</strain>
    </source>
</reference>
<evidence type="ECO:0000256" key="3">
    <source>
        <dbReference type="ARBA" id="ARBA00023002"/>
    </source>
</evidence>
<name>A0AAJ1R808_9LACO</name>
<protein>
    <submittedName>
        <fullName evidence="5">Nitroreductase family protein</fullName>
    </submittedName>
</protein>
<keyword evidence="7" id="KW-1185">Reference proteome</keyword>
<accession>A0AAJ1R808</accession>
<dbReference type="Gene3D" id="3.40.109.10">
    <property type="entry name" value="NADH Oxidase"/>
    <property type="match status" value="1"/>
</dbReference>
<evidence type="ECO:0000313" key="7">
    <source>
        <dbReference type="Proteomes" id="UP000286907"/>
    </source>
</evidence>
<dbReference type="InterPro" id="IPR000415">
    <property type="entry name" value="Nitroreductase-like"/>
</dbReference>
<dbReference type="CDD" id="cd02140">
    <property type="entry name" value="Frm2-like"/>
    <property type="match status" value="1"/>
</dbReference>
<dbReference type="InterPro" id="IPR029479">
    <property type="entry name" value="Nitroreductase"/>
</dbReference>
<comment type="subcellular location">
    <subcellularLocation>
        <location evidence="1">Cytoplasm</location>
    </subcellularLocation>
</comment>
<dbReference type="Proteomes" id="UP001167919">
    <property type="component" value="Unassembled WGS sequence"/>
</dbReference>
<reference evidence="6" key="3">
    <citation type="submission" date="2020-01" db="EMBL/GenBank/DDBJ databases">
        <authorList>
            <person name="Cousin F.J."/>
            <person name="Le Guellec R."/>
            <person name="Cretenet M."/>
        </authorList>
    </citation>
    <scope>NUCLEOTIDE SEQUENCE</scope>
    <source>
        <strain evidence="6">UCMA 15228</strain>
    </source>
</reference>
<dbReference type="FunFam" id="3.40.109.10:FF:000001">
    <property type="entry name" value="Nitroreductase family"/>
    <property type="match status" value="1"/>
</dbReference>
<dbReference type="InterPro" id="IPR033877">
    <property type="entry name" value="Frm2/Hbn1"/>
</dbReference>
<keyword evidence="3" id="KW-0560">Oxidoreductase</keyword>
<dbReference type="Pfam" id="PF00881">
    <property type="entry name" value="Nitroreductase"/>
    <property type="match status" value="1"/>
</dbReference>
<dbReference type="PANTHER" id="PTHR43035:SF1">
    <property type="entry name" value="FATTY ACID REPRESSION MUTANT PROTEIN 2-RELATED"/>
    <property type="match status" value="1"/>
</dbReference>
<sequence length="202" mass="22520">MVDTTYIDLMKKRRSIRKIGDQLTFGTHEIADLIEKAIKESPTAFNNQSTRAMILFGQSSDKVWEITADRLKSEVPNADAYAATKAKLNAFKAGFGTILFFTDRPTIAQNEKQFALYADNFADWAEQGLGGAQLSVWTALALNQIGASNQHYNPLIDDQVKQAFDVPNGWVLRSEMPFGSIEETAAAKDYIDDDSRFKIIAD</sequence>
<gene>
    <name evidence="6" type="ORF">DLJ48_06130</name>
    <name evidence="5" type="ORF">EVC35_00195</name>
</gene>
<dbReference type="GO" id="GO:0034599">
    <property type="term" value="P:cellular response to oxidative stress"/>
    <property type="evidence" value="ECO:0007669"/>
    <property type="project" value="InterPro"/>
</dbReference>
<evidence type="ECO:0000256" key="2">
    <source>
        <dbReference type="ARBA" id="ARBA00022490"/>
    </source>
</evidence>
<feature type="domain" description="Nitroreductase" evidence="4">
    <location>
        <begin position="11"/>
        <end position="179"/>
    </location>
</feature>
<keyword evidence="2" id="KW-0963">Cytoplasm</keyword>
<dbReference type="Proteomes" id="UP000286907">
    <property type="component" value="Chromosome"/>
</dbReference>
<organism evidence="5 8">
    <name type="scientific">Oenococcus sicerae</name>
    <dbReference type="NCBI Taxonomy" id="2203724"/>
    <lineage>
        <taxon>Bacteria</taxon>
        <taxon>Bacillati</taxon>
        <taxon>Bacillota</taxon>
        <taxon>Bacilli</taxon>
        <taxon>Lactobacillales</taxon>
        <taxon>Lactobacillaceae</taxon>
        <taxon>Oenococcus</taxon>
    </lineage>
</organism>
<dbReference type="PANTHER" id="PTHR43035">
    <property type="entry name" value="FATTY ACID REPRESSION MUTANT PROTEIN 2-RELATED"/>
    <property type="match status" value="1"/>
</dbReference>
<dbReference type="GO" id="GO:0016491">
    <property type="term" value="F:oxidoreductase activity"/>
    <property type="evidence" value="ECO:0007669"/>
    <property type="project" value="UniProtKB-KW"/>
</dbReference>
<proteinExistence type="predicted"/>
<dbReference type="RefSeq" id="WP_128686600.1">
    <property type="nucleotide sequence ID" value="NZ_CP029684.2"/>
</dbReference>
<dbReference type="EMBL" id="CP029684">
    <property type="protein sequence ID" value="QAS70131.1"/>
    <property type="molecule type" value="Genomic_DNA"/>
</dbReference>
<evidence type="ECO:0000313" key="8">
    <source>
        <dbReference type="Proteomes" id="UP001167919"/>
    </source>
</evidence>
<reference evidence="5" key="2">
    <citation type="submission" date="2019-01" db="EMBL/GenBank/DDBJ databases">
        <title>Oenococcus sicerae UCMA17102.</title>
        <authorList>
            <person name="Cousin F.J."/>
            <person name="Le Guellec R."/>
            <person name="Cretenet M."/>
        </authorList>
    </citation>
    <scope>NUCLEOTIDE SEQUENCE</scope>
    <source>
        <strain evidence="5">UCMA17102</strain>
    </source>
</reference>
<evidence type="ECO:0000313" key="5">
    <source>
        <dbReference type="EMBL" id="MDN6899431.1"/>
    </source>
</evidence>
<dbReference type="GO" id="GO:0005737">
    <property type="term" value="C:cytoplasm"/>
    <property type="evidence" value="ECO:0007669"/>
    <property type="project" value="UniProtKB-SubCell"/>
</dbReference>
<dbReference type="EMBL" id="SDWY01000001">
    <property type="protein sequence ID" value="MDN6899431.1"/>
    <property type="molecule type" value="Genomic_DNA"/>
</dbReference>
<evidence type="ECO:0000256" key="1">
    <source>
        <dbReference type="ARBA" id="ARBA00004496"/>
    </source>
</evidence>
<dbReference type="SUPFAM" id="SSF55469">
    <property type="entry name" value="FMN-dependent nitroreductase-like"/>
    <property type="match status" value="1"/>
</dbReference>
<dbReference type="AlphaFoldDB" id="A0AAJ1R808"/>
<evidence type="ECO:0000313" key="6">
    <source>
        <dbReference type="EMBL" id="QAS70131.1"/>
    </source>
</evidence>
<evidence type="ECO:0000259" key="4">
    <source>
        <dbReference type="Pfam" id="PF00881"/>
    </source>
</evidence>